<accession>A0ABX5DF56</accession>
<proteinExistence type="predicted"/>
<reference evidence="2 3" key="1">
    <citation type="submission" date="2018-03" db="EMBL/GenBank/DDBJ databases">
        <title>Genetic Diversity and Phenotypic Plasticity of AHL Mediated Quorum Sensing in Environmental Strains of Vibrio mediterranei.</title>
        <authorList>
            <person name="Lantoine F."/>
            <person name="Vouve F."/>
        </authorList>
    </citation>
    <scope>NUCLEOTIDE SEQUENCE [LARGE SCALE GENOMIC DNA]</scope>
    <source>
        <strain evidence="2 3">17LN0615E</strain>
    </source>
</reference>
<keyword evidence="3" id="KW-1185">Reference proteome</keyword>
<feature type="transmembrane region" description="Helical" evidence="1">
    <location>
        <begin position="12"/>
        <end position="30"/>
    </location>
</feature>
<sequence>MYSLVGIKADRLNLYQLIIVLGVVMYAQVIKMPRDLQRDLFDHSSEFFELAKAIKYLIRGKLLTKVIAIQEKLIWIEVNFLDKKEYEQSYCVAFSEKELKLIALSYR</sequence>
<keyword evidence="1" id="KW-1133">Transmembrane helix</keyword>
<organism evidence="2 3">
    <name type="scientific">Vibrio mediterranei</name>
    <dbReference type="NCBI Taxonomy" id="689"/>
    <lineage>
        <taxon>Bacteria</taxon>
        <taxon>Pseudomonadati</taxon>
        <taxon>Pseudomonadota</taxon>
        <taxon>Gammaproteobacteria</taxon>
        <taxon>Vibrionales</taxon>
        <taxon>Vibrionaceae</taxon>
        <taxon>Vibrio</taxon>
    </lineage>
</organism>
<gene>
    <name evidence="2" type="ORF">COR51_13295</name>
</gene>
<dbReference type="Proteomes" id="UP000238163">
    <property type="component" value="Unassembled WGS sequence"/>
</dbReference>
<dbReference type="EMBL" id="NWTN01000007">
    <property type="protein sequence ID" value="PRQ67100.1"/>
    <property type="molecule type" value="Genomic_DNA"/>
</dbReference>
<evidence type="ECO:0000313" key="2">
    <source>
        <dbReference type="EMBL" id="PRQ67100.1"/>
    </source>
</evidence>
<protein>
    <submittedName>
        <fullName evidence="2">Uncharacterized protein</fullName>
    </submittedName>
</protein>
<keyword evidence="1" id="KW-0472">Membrane</keyword>
<comment type="caution">
    <text evidence="2">The sequence shown here is derived from an EMBL/GenBank/DDBJ whole genome shotgun (WGS) entry which is preliminary data.</text>
</comment>
<name>A0ABX5DF56_9VIBR</name>
<evidence type="ECO:0000313" key="3">
    <source>
        <dbReference type="Proteomes" id="UP000238163"/>
    </source>
</evidence>
<evidence type="ECO:0000256" key="1">
    <source>
        <dbReference type="SAM" id="Phobius"/>
    </source>
</evidence>
<keyword evidence="1" id="KW-0812">Transmembrane</keyword>